<organism evidence="2">
    <name type="scientific">freshwater metagenome</name>
    <dbReference type="NCBI Taxonomy" id="449393"/>
    <lineage>
        <taxon>unclassified sequences</taxon>
        <taxon>metagenomes</taxon>
        <taxon>ecological metagenomes</taxon>
    </lineage>
</organism>
<gene>
    <name evidence="2" type="ORF">UFOPK3128_01312</name>
</gene>
<evidence type="ECO:0000256" key="1">
    <source>
        <dbReference type="SAM" id="Phobius"/>
    </source>
</evidence>
<reference evidence="2" key="1">
    <citation type="submission" date="2020-05" db="EMBL/GenBank/DDBJ databases">
        <authorList>
            <person name="Chiriac C."/>
            <person name="Salcher M."/>
            <person name="Ghai R."/>
            <person name="Kavagutti S V."/>
        </authorList>
    </citation>
    <scope>NUCLEOTIDE SEQUENCE</scope>
</reference>
<accession>A0A6J7A4S6</accession>
<sequence length="190" mass="20516">MMNYKERERTIKLYIGAFILVATGMGSILAANIFISTPSSGQEFGQGEYLIKTCDTWIRLDLQSGGTGEAGAPEGLSPLTGITISGLDTKQCAGTSFSLGAIDKYGFDLALYRTDEQVGMCENLTCSDTINSQNIFTLDIDPQGVLTLQNADLFHVLAFDQTNGVYTVHFAQPAILARDIARLTIQSSNL</sequence>
<keyword evidence="1" id="KW-0472">Membrane</keyword>
<protein>
    <submittedName>
        <fullName evidence="2">Unannotated protein</fullName>
    </submittedName>
</protein>
<dbReference type="AlphaFoldDB" id="A0A6J7A4S6"/>
<keyword evidence="1" id="KW-1133">Transmembrane helix</keyword>
<name>A0A6J7A4S6_9ZZZZ</name>
<feature type="transmembrane region" description="Helical" evidence="1">
    <location>
        <begin position="12"/>
        <end position="35"/>
    </location>
</feature>
<dbReference type="EMBL" id="CAFAAZ010000018">
    <property type="protein sequence ID" value="CAB4827895.1"/>
    <property type="molecule type" value="Genomic_DNA"/>
</dbReference>
<proteinExistence type="predicted"/>
<evidence type="ECO:0000313" key="2">
    <source>
        <dbReference type="EMBL" id="CAB4827895.1"/>
    </source>
</evidence>
<keyword evidence="1" id="KW-0812">Transmembrane</keyword>